<dbReference type="CDD" id="cd01285">
    <property type="entry name" value="nucleoside_deaminase"/>
    <property type="match status" value="1"/>
</dbReference>
<feature type="binding site" evidence="8">
    <location>
        <position position="56"/>
    </location>
    <ligand>
        <name>Zn(2+)</name>
        <dbReference type="ChEBI" id="CHEBI:29105"/>
        <note>catalytic</note>
    </ligand>
</feature>
<keyword evidence="4 8" id="KW-0479">Metal-binding</keyword>
<reference evidence="10" key="1">
    <citation type="submission" date="2023-07" db="EMBL/GenBank/DDBJ databases">
        <title>Between Cages and Wild: Unraveling the Impact of Captivity on Animal Microbiomes and Antimicrobial Resistance.</title>
        <authorList>
            <person name="Schmartz G.P."/>
            <person name="Rehner J."/>
            <person name="Schuff M.J."/>
            <person name="Becker S.L."/>
            <person name="Kravczyk M."/>
            <person name="Gurevich A."/>
            <person name="Francke R."/>
            <person name="Mueller R."/>
            <person name="Keller V."/>
            <person name="Keller A."/>
        </authorList>
    </citation>
    <scope>NUCLEOTIDE SEQUENCE</scope>
    <source>
        <strain evidence="10">S39M_St_73</strain>
    </source>
</reference>
<dbReference type="Gene3D" id="3.40.140.10">
    <property type="entry name" value="Cytidine Deaminase, domain 2"/>
    <property type="match status" value="1"/>
</dbReference>
<dbReference type="GO" id="GO:0052717">
    <property type="term" value="F:tRNA-specific adenosine-34 deaminase activity"/>
    <property type="evidence" value="ECO:0007669"/>
    <property type="project" value="UniProtKB-UniRule"/>
</dbReference>
<dbReference type="InterPro" id="IPR016193">
    <property type="entry name" value="Cytidine_deaminase-like"/>
</dbReference>
<comment type="function">
    <text evidence="8">Catalyzes the deamination of adenosine to inosine at the wobble position 34 of tRNA(Arg2).</text>
</comment>
<comment type="similarity">
    <text evidence="1">Belongs to the cytidine and deoxycytidylate deaminase family. ADAT2 subfamily.</text>
</comment>
<dbReference type="NCBIfam" id="NF008113">
    <property type="entry name" value="PRK10860.1"/>
    <property type="match status" value="1"/>
</dbReference>
<protein>
    <recommendedName>
        <fullName evidence="8">tRNA-specific adenosine deaminase</fullName>
        <ecNumber evidence="8">3.5.4.33</ecNumber>
    </recommendedName>
</protein>
<dbReference type="Proteomes" id="UP001171751">
    <property type="component" value="Unassembled WGS sequence"/>
</dbReference>
<dbReference type="PANTHER" id="PTHR11079">
    <property type="entry name" value="CYTOSINE DEAMINASE FAMILY MEMBER"/>
    <property type="match status" value="1"/>
</dbReference>
<evidence type="ECO:0000256" key="4">
    <source>
        <dbReference type="ARBA" id="ARBA00022723"/>
    </source>
</evidence>
<keyword evidence="6 8" id="KW-0862">Zinc</keyword>
<evidence type="ECO:0000256" key="6">
    <source>
        <dbReference type="ARBA" id="ARBA00022833"/>
    </source>
</evidence>
<feature type="active site" description="Proton donor" evidence="8">
    <location>
        <position position="58"/>
    </location>
</feature>
<keyword evidence="5 8" id="KW-0378">Hydrolase</keyword>
<comment type="catalytic activity">
    <reaction evidence="7 8">
        <text>adenosine(34) in tRNA + H2O + H(+) = inosine(34) in tRNA + NH4(+)</text>
        <dbReference type="Rhea" id="RHEA:43168"/>
        <dbReference type="Rhea" id="RHEA-COMP:10373"/>
        <dbReference type="Rhea" id="RHEA-COMP:10374"/>
        <dbReference type="ChEBI" id="CHEBI:15377"/>
        <dbReference type="ChEBI" id="CHEBI:15378"/>
        <dbReference type="ChEBI" id="CHEBI:28938"/>
        <dbReference type="ChEBI" id="CHEBI:74411"/>
        <dbReference type="ChEBI" id="CHEBI:82852"/>
        <dbReference type="EC" id="3.5.4.33"/>
    </reaction>
</comment>
<feature type="binding site" evidence="8">
    <location>
        <position position="89"/>
    </location>
    <ligand>
        <name>Zn(2+)</name>
        <dbReference type="ChEBI" id="CHEBI:29105"/>
        <note>catalytic</note>
    </ligand>
</feature>
<dbReference type="PROSITE" id="PS51747">
    <property type="entry name" value="CYT_DCMP_DEAMINASES_2"/>
    <property type="match status" value="1"/>
</dbReference>
<sequence length="156" mass="17490">MLTKNEKEKYMRLAIEQAHIAKSYGEVPIGCVIVHEGEVIGQGYNRRETDRETSAHAEMMAILEANHLLGNWRLENCQLFVTLEPCTMCAGAIVLARIPEVYFAASDSKSGMGGSIFNLMNVKELNHQTAVESGILEEECSILLKDFFKALRQKKK</sequence>
<dbReference type="InterPro" id="IPR002125">
    <property type="entry name" value="CMP_dCMP_dom"/>
</dbReference>
<dbReference type="InterPro" id="IPR058535">
    <property type="entry name" value="MafB19-deam"/>
</dbReference>
<dbReference type="GO" id="GO:0008270">
    <property type="term" value="F:zinc ion binding"/>
    <property type="evidence" value="ECO:0007669"/>
    <property type="project" value="UniProtKB-UniRule"/>
</dbReference>
<name>A0AA43UCK8_9LACT</name>
<dbReference type="EC" id="3.5.4.33" evidence="8"/>
<dbReference type="HAMAP" id="MF_00972">
    <property type="entry name" value="tRNA_aden_deaminase"/>
    <property type="match status" value="1"/>
</dbReference>
<dbReference type="PROSITE" id="PS00903">
    <property type="entry name" value="CYT_DCMP_DEAMINASES_1"/>
    <property type="match status" value="1"/>
</dbReference>
<dbReference type="EMBL" id="JAUNQW010000013">
    <property type="protein sequence ID" value="MDO5457495.1"/>
    <property type="molecule type" value="Genomic_DNA"/>
</dbReference>
<feature type="domain" description="CMP/dCMP-type deaminase" evidence="9">
    <location>
        <begin position="5"/>
        <end position="115"/>
    </location>
</feature>
<evidence type="ECO:0000256" key="5">
    <source>
        <dbReference type="ARBA" id="ARBA00022801"/>
    </source>
</evidence>
<dbReference type="InterPro" id="IPR028883">
    <property type="entry name" value="tRNA_aden_deaminase"/>
</dbReference>
<gene>
    <name evidence="8 10" type="primary">tadA</name>
    <name evidence="10" type="ORF">Q4F26_04035</name>
</gene>
<evidence type="ECO:0000256" key="1">
    <source>
        <dbReference type="ARBA" id="ARBA00010669"/>
    </source>
</evidence>
<keyword evidence="3 8" id="KW-0819">tRNA processing</keyword>
<keyword evidence="11" id="KW-1185">Reference proteome</keyword>
<feature type="binding site" evidence="8">
    <location>
        <position position="86"/>
    </location>
    <ligand>
        <name>Zn(2+)</name>
        <dbReference type="ChEBI" id="CHEBI:29105"/>
        <note>catalytic</note>
    </ligand>
</feature>
<evidence type="ECO:0000256" key="3">
    <source>
        <dbReference type="ARBA" id="ARBA00022694"/>
    </source>
</evidence>
<evidence type="ECO:0000256" key="8">
    <source>
        <dbReference type="HAMAP-Rule" id="MF_00972"/>
    </source>
</evidence>
<comment type="caution">
    <text evidence="10">The sequence shown here is derived from an EMBL/GenBank/DDBJ whole genome shotgun (WGS) entry which is preliminary data.</text>
</comment>
<evidence type="ECO:0000259" key="9">
    <source>
        <dbReference type="PROSITE" id="PS51747"/>
    </source>
</evidence>
<evidence type="ECO:0000256" key="7">
    <source>
        <dbReference type="ARBA" id="ARBA00048045"/>
    </source>
</evidence>
<comment type="subunit">
    <text evidence="2 8">Homodimer.</text>
</comment>
<dbReference type="GO" id="GO:0002100">
    <property type="term" value="P:tRNA wobble adenosine to inosine editing"/>
    <property type="evidence" value="ECO:0007669"/>
    <property type="project" value="UniProtKB-UniRule"/>
</dbReference>
<dbReference type="AlphaFoldDB" id="A0AA43UCK8"/>
<accession>A0AA43UCK8</accession>
<dbReference type="Pfam" id="PF14437">
    <property type="entry name" value="MafB19-deam"/>
    <property type="match status" value="1"/>
</dbReference>
<organism evidence="10 11">
    <name type="scientific">Atopococcus tabaci</name>
    <dbReference type="NCBI Taxonomy" id="269774"/>
    <lineage>
        <taxon>Bacteria</taxon>
        <taxon>Bacillati</taxon>
        <taxon>Bacillota</taxon>
        <taxon>Bacilli</taxon>
        <taxon>Lactobacillales</taxon>
        <taxon>Carnobacteriaceae</taxon>
        <taxon>Atopococcus</taxon>
    </lineage>
</organism>
<proteinExistence type="inferred from homology"/>
<dbReference type="PANTHER" id="PTHR11079:SF202">
    <property type="entry name" value="TRNA-SPECIFIC ADENOSINE DEAMINASE"/>
    <property type="match status" value="1"/>
</dbReference>
<evidence type="ECO:0000313" key="10">
    <source>
        <dbReference type="EMBL" id="MDO5457495.1"/>
    </source>
</evidence>
<comment type="cofactor">
    <cofactor evidence="8">
        <name>Zn(2+)</name>
        <dbReference type="ChEBI" id="CHEBI:29105"/>
    </cofactor>
    <text evidence="8">Binds 1 zinc ion per subunit.</text>
</comment>
<dbReference type="FunFam" id="3.40.140.10:FF:000005">
    <property type="entry name" value="tRNA-specific adenosine deaminase"/>
    <property type="match status" value="1"/>
</dbReference>
<evidence type="ECO:0000313" key="11">
    <source>
        <dbReference type="Proteomes" id="UP001171751"/>
    </source>
</evidence>
<dbReference type="InterPro" id="IPR016192">
    <property type="entry name" value="APOBEC/CMP_deaminase_Zn-bd"/>
</dbReference>
<dbReference type="SUPFAM" id="SSF53927">
    <property type="entry name" value="Cytidine deaminase-like"/>
    <property type="match status" value="1"/>
</dbReference>
<evidence type="ECO:0000256" key="2">
    <source>
        <dbReference type="ARBA" id="ARBA00011738"/>
    </source>
</evidence>